<dbReference type="EMBL" id="JBHTIR010002723">
    <property type="protein sequence ID" value="MFD0854144.1"/>
    <property type="molecule type" value="Genomic_DNA"/>
</dbReference>
<gene>
    <name evidence="2" type="ORF">ACFQ07_18045</name>
</gene>
<dbReference type="Proteomes" id="UP001597083">
    <property type="component" value="Unassembled WGS sequence"/>
</dbReference>
<evidence type="ECO:0000313" key="3">
    <source>
        <dbReference type="Proteomes" id="UP001597083"/>
    </source>
</evidence>
<accession>A0ABW3CI01</accession>
<name>A0ABW3CI01_9ACTN</name>
<reference evidence="3" key="1">
    <citation type="journal article" date="2019" name="Int. J. Syst. Evol. Microbiol.">
        <title>The Global Catalogue of Microorganisms (GCM) 10K type strain sequencing project: providing services to taxonomists for standard genome sequencing and annotation.</title>
        <authorList>
            <consortium name="The Broad Institute Genomics Platform"/>
            <consortium name="The Broad Institute Genome Sequencing Center for Infectious Disease"/>
            <person name="Wu L."/>
            <person name="Ma J."/>
        </authorList>
    </citation>
    <scope>NUCLEOTIDE SEQUENCE [LARGE SCALE GENOMIC DNA]</scope>
    <source>
        <strain evidence="3">JCM 31696</strain>
    </source>
</reference>
<protein>
    <submittedName>
        <fullName evidence="2">Uncharacterized protein</fullName>
    </submittedName>
</protein>
<evidence type="ECO:0000313" key="2">
    <source>
        <dbReference type="EMBL" id="MFD0854144.1"/>
    </source>
</evidence>
<evidence type="ECO:0000256" key="1">
    <source>
        <dbReference type="SAM" id="MobiDB-lite"/>
    </source>
</evidence>
<keyword evidence="3" id="KW-1185">Reference proteome</keyword>
<proteinExistence type="predicted"/>
<organism evidence="2 3">
    <name type="scientific">Actinomadura adrarensis</name>
    <dbReference type="NCBI Taxonomy" id="1819600"/>
    <lineage>
        <taxon>Bacteria</taxon>
        <taxon>Bacillati</taxon>
        <taxon>Actinomycetota</taxon>
        <taxon>Actinomycetes</taxon>
        <taxon>Streptosporangiales</taxon>
        <taxon>Thermomonosporaceae</taxon>
        <taxon>Actinomadura</taxon>
    </lineage>
</organism>
<comment type="caution">
    <text evidence="2">The sequence shown here is derived from an EMBL/GenBank/DDBJ whole genome shotgun (WGS) entry which is preliminary data.</text>
</comment>
<sequence length="133" mass="14607">MTFSNRGTSGLCVPSFSGDDPARKIMAFFDLVDEPWVPLRRKSRTGTVELHRDLGLRRPGLDLLRSTRQSAQAAGLEAANGEITIGVSRRGRPLARQKWEIGAVGALPAVPEWEGHTPWMRREPTAENGTAES</sequence>
<feature type="region of interest" description="Disordered" evidence="1">
    <location>
        <begin position="114"/>
        <end position="133"/>
    </location>
</feature>